<name>A0A8S5MR58_9CAUD</name>
<accession>A0A8S5MR58</accession>
<dbReference type="EMBL" id="BK014962">
    <property type="protein sequence ID" value="DAD84583.1"/>
    <property type="molecule type" value="Genomic_DNA"/>
</dbReference>
<reference evidence="2" key="1">
    <citation type="journal article" date="2021" name="Proc. Natl. Acad. Sci. U.S.A.">
        <title>A Catalog of Tens of Thousands of Viruses from Human Metagenomes Reveals Hidden Associations with Chronic Diseases.</title>
        <authorList>
            <person name="Tisza M.J."/>
            <person name="Buck C.B."/>
        </authorList>
    </citation>
    <scope>NUCLEOTIDE SEQUENCE</scope>
    <source>
        <strain evidence="2">CtHSm42</strain>
    </source>
</reference>
<proteinExistence type="predicted"/>
<evidence type="ECO:0000256" key="1">
    <source>
        <dbReference type="SAM" id="MobiDB-lite"/>
    </source>
</evidence>
<evidence type="ECO:0000313" key="2">
    <source>
        <dbReference type="EMBL" id="DAD84583.1"/>
    </source>
</evidence>
<organism evidence="2">
    <name type="scientific">Siphoviridae sp. ctHSm42</name>
    <dbReference type="NCBI Taxonomy" id="2826232"/>
    <lineage>
        <taxon>Viruses</taxon>
        <taxon>Duplodnaviria</taxon>
        <taxon>Heunggongvirae</taxon>
        <taxon>Uroviricota</taxon>
        <taxon>Caudoviricetes</taxon>
    </lineage>
</organism>
<feature type="region of interest" description="Disordered" evidence="1">
    <location>
        <begin position="38"/>
        <end position="66"/>
    </location>
</feature>
<sequence length="66" mass="7437">MAQFKATSNVVFNVNGKEQSYDKDVVYDMDVKVAENLNAQGKQSHPELSPFFEPVDEKEETKEAGK</sequence>
<protein>
    <submittedName>
        <fullName evidence="2">Uncharacterized protein</fullName>
    </submittedName>
</protein>